<protein>
    <recommendedName>
        <fullName evidence="4">VWFA domain-containing protein</fullName>
    </recommendedName>
</protein>
<dbReference type="InterPro" id="IPR011195">
    <property type="entry name" value="UCP010256"/>
</dbReference>
<evidence type="ECO:0008006" key="4">
    <source>
        <dbReference type="Google" id="ProtNLM"/>
    </source>
</evidence>
<dbReference type="AlphaFoldDB" id="A0A318S664"/>
<sequence>MTLKAPHADLARNVAAFAHELRSKHGYRVGSGEVQAALLALAVVDLGSLTRVRDALRPVLAASHEEARGFDAIFDAFFLPRDRMGIAQPNMPGFEPKNERPGKGKGAQEREADADQGGEGEEGGGRRLREDALEEGADDSGGSKPFLRARYSPLEVEGEPPSVRAERLAEMLGVATYLVSRLTLGRSRKWTPMQRGSRLDFRRTLRASLSRGGEVAHPHWKGHPRRNPRFVLILDGSRSMTPHTALMLQFAYALTLRARRVEVFFFSTELKRATPELRRMVRSGRTGTLPGFGAAWGGGTNIGGSLSSLVRLHPDLLSSETMTLILSDGLDVGEPDVLERAMRELKRRTASVVWLNPLLSTAGYEPTARGMRAALPFVDVFASANNLAALRALAARITMKR</sequence>
<accession>A0A318S664</accession>
<proteinExistence type="predicted"/>
<dbReference type="InterPro" id="IPR008912">
    <property type="entry name" value="Uncharacterised_CoxE"/>
</dbReference>
<gene>
    <name evidence="2" type="ORF">DES52_10520</name>
</gene>
<evidence type="ECO:0000313" key="3">
    <source>
        <dbReference type="Proteomes" id="UP000248326"/>
    </source>
</evidence>
<dbReference type="OrthoDB" id="9790469at2"/>
<keyword evidence="3" id="KW-1185">Reference proteome</keyword>
<evidence type="ECO:0000313" key="2">
    <source>
        <dbReference type="EMBL" id="PYE54383.1"/>
    </source>
</evidence>
<organism evidence="2 3">
    <name type="scientific">Deinococcus yavapaiensis KR-236</name>
    <dbReference type="NCBI Taxonomy" id="694435"/>
    <lineage>
        <taxon>Bacteria</taxon>
        <taxon>Thermotogati</taxon>
        <taxon>Deinococcota</taxon>
        <taxon>Deinococci</taxon>
        <taxon>Deinococcales</taxon>
        <taxon>Deinococcaceae</taxon>
        <taxon>Deinococcus</taxon>
    </lineage>
</organism>
<dbReference type="RefSeq" id="WP_110886180.1">
    <property type="nucleotide sequence ID" value="NZ_QJSX01000005.1"/>
</dbReference>
<evidence type="ECO:0000256" key="1">
    <source>
        <dbReference type="SAM" id="MobiDB-lite"/>
    </source>
</evidence>
<dbReference type="Proteomes" id="UP000248326">
    <property type="component" value="Unassembled WGS sequence"/>
</dbReference>
<dbReference type="Pfam" id="PF05762">
    <property type="entry name" value="VWA_CoxE"/>
    <property type="match status" value="1"/>
</dbReference>
<dbReference type="InterPro" id="IPR036465">
    <property type="entry name" value="vWFA_dom_sf"/>
</dbReference>
<reference evidence="2 3" key="1">
    <citation type="submission" date="2018-06" db="EMBL/GenBank/DDBJ databases">
        <title>Genomic Encyclopedia of Type Strains, Phase IV (KMG-IV): sequencing the most valuable type-strain genomes for metagenomic binning, comparative biology and taxonomic classification.</title>
        <authorList>
            <person name="Goeker M."/>
        </authorList>
    </citation>
    <scope>NUCLEOTIDE SEQUENCE [LARGE SCALE GENOMIC DNA]</scope>
    <source>
        <strain evidence="2 3">DSM 18048</strain>
    </source>
</reference>
<dbReference type="EMBL" id="QJSX01000005">
    <property type="protein sequence ID" value="PYE54383.1"/>
    <property type="molecule type" value="Genomic_DNA"/>
</dbReference>
<dbReference type="PIRSF" id="PIRSF010256">
    <property type="entry name" value="CoxE_vWa"/>
    <property type="match status" value="1"/>
</dbReference>
<feature type="region of interest" description="Disordered" evidence="1">
    <location>
        <begin position="87"/>
        <end position="127"/>
    </location>
</feature>
<dbReference type="CDD" id="cd00198">
    <property type="entry name" value="vWFA"/>
    <property type="match status" value="1"/>
</dbReference>
<feature type="compositionally biased region" description="Basic and acidic residues" evidence="1">
    <location>
        <begin position="96"/>
        <end position="113"/>
    </location>
</feature>
<dbReference type="PANTHER" id="PTHR39338">
    <property type="entry name" value="BLL5662 PROTEIN-RELATED"/>
    <property type="match status" value="1"/>
</dbReference>
<name>A0A318S664_9DEIO</name>
<dbReference type="PANTHER" id="PTHR39338:SF6">
    <property type="entry name" value="BLL5662 PROTEIN"/>
    <property type="match status" value="1"/>
</dbReference>
<dbReference type="SUPFAM" id="SSF53300">
    <property type="entry name" value="vWA-like"/>
    <property type="match status" value="1"/>
</dbReference>
<comment type="caution">
    <text evidence="2">The sequence shown here is derived from an EMBL/GenBank/DDBJ whole genome shotgun (WGS) entry which is preliminary data.</text>
</comment>